<proteinExistence type="predicted"/>
<dbReference type="EMBL" id="JACJQH010000051">
    <property type="protein sequence ID" value="MBD2199022.1"/>
    <property type="molecule type" value="Genomic_DNA"/>
</dbReference>
<dbReference type="RefSeq" id="WP_190547939.1">
    <property type="nucleotide sequence ID" value="NZ_CAWPNO010000086.1"/>
</dbReference>
<dbReference type="PANTHER" id="PTHR43685:SF2">
    <property type="entry name" value="GLYCOSYLTRANSFERASE 2-LIKE DOMAIN-CONTAINING PROTEIN"/>
    <property type="match status" value="1"/>
</dbReference>
<evidence type="ECO:0000259" key="1">
    <source>
        <dbReference type="Pfam" id="PF00535"/>
    </source>
</evidence>
<dbReference type="PANTHER" id="PTHR43685">
    <property type="entry name" value="GLYCOSYLTRANSFERASE"/>
    <property type="match status" value="1"/>
</dbReference>
<dbReference type="Gene3D" id="3.90.550.10">
    <property type="entry name" value="Spore Coat Polysaccharide Biosynthesis Protein SpsA, Chain A"/>
    <property type="match status" value="1"/>
</dbReference>
<accession>A0ABR8AG54</accession>
<evidence type="ECO:0000313" key="3">
    <source>
        <dbReference type="Proteomes" id="UP000658514"/>
    </source>
</evidence>
<sequence>MSQESPTVSVIIPCYNQGQYLDESVGSILNQTYQNFEIIIINDGSTNPETIKILKNFNQPETLVINTNNQGLAAARNHGIKVSRGKYILPLDADDKIGNTYIEEAVKLLESNENLGIVYCEAEFFGEKTGKWELPEYRFPDILIKNVIFCSGLFRKSDWLSTSGYNSKMIYGWEDHDFWLSIIELGRDVYRIPKVLFFYRKSSSSMATLMKKEHSRYSYIQLLKNHHKLYIKNISYVSFKVLFLFLKKSIIFIRNSEIL</sequence>
<dbReference type="InterPro" id="IPR029044">
    <property type="entry name" value="Nucleotide-diphossugar_trans"/>
</dbReference>
<gene>
    <name evidence="2" type="ORF">H6G24_26665</name>
</gene>
<organism evidence="2 3">
    <name type="scientific">Calothrix parietina FACHB-288</name>
    <dbReference type="NCBI Taxonomy" id="2692896"/>
    <lineage>
        <taxon>Bacteria</taxon>
        <taxon>Bacillati</taxon>
        <taxon>Cyanobacteriota</taxon>
        <taxon>Cyanophyceae</taxon>
        <taxon>Nostocales</taxon>
        <taxon>Calotrichaceae</taxon>
        <taxon>Calothrix</taxon>
    </lineage>
</organism>
<keyword evidence="3" id="KW-1185">Reference proteome</keyword>
<dbReference type="Pfam" id="PF00535">
    <property type="entry name" value="Glycos_transf_2"/>
    <property type="match status" value="1"/>
</dbReference>
<evidence type="ECO:0000313" key="2">
    <source>
        <dbReference type="EMBL" id="MBD2199022.1"/>
    </source>
</evidence>
<dbReference type="InterPro" id="IPR001173">
    <property type="entry name" value="Glyco_trans_2-like"/>
</dbReference>
<name>A0ABR8AG54_9CYAN</name>
<feature type="domain" description="Glycosyltransferase 2-like" evidence="1">
    <location>
        <begin position="9"/>
        <end position="146"/>
    </location>
</feature>
<dbReference type="CDD" id="cd00761">
    <property type="entry name" value="Glyco_tranf_GTA_type"/>
    <property type="match status" value="1"/>
</dbReference>
<dbReference type="Proteomes" id="UP000658514">
    <property type="component" value="Unassembled WGS sequence"/>
</dbReference>
<dbReference type="SUPFAM" id="SSF53448">
    <property type="entry name" value="Nucleotide-diphospho-sugar transferases"/>
    <property type="match status" value="1"/>
</dbReference>
<reference evidence="2 3" key="1">
    <citation type="journal article" date="2020" name="ISME J.">
        <title>Comparative genomics reveals insights into cyanobacterial evolution and habitat adaptation.</title>
        <authorList>
            <person name="Chen M.Y."/>
            <person name="Teng W.K."/>
            <person name="Zhao L."/>
            <person name="Hu C.X."/>
            <person name="Zhou Y.K."/>
            <person name="Han B.P."/>
            <person name="Song L.R."/>
            <person name="Shu W.S."/>
        </authorList>
    </citation>
    <scope>NUCLEOTIDE SEQUENCE [LARGE SCALE GENOMIC DNA]</scope>
    <source>
        <strain evidence="2 3">FACHB-288</strain>
    </source>
</reference>
<comment type="caution">
    <text evidence="2">The sequence shown here is derived from an EMBL/GenBank/DDBJ whole genome shotgun (WGS) entry which is preliminary data.</text>
</comment>
<dbReference type="InterPro" id="IPR050834">
    <property type="entry name" value="Glycosyltransf_2"/>
</dbReference>
<protein>
    <submittedName>
        <fullName evidence="2">Glycosyltransferase family 2 protein</fullName>
    </submittedName>
</protein>